<gene>
    <name evidence="1" type="ORF">BJ508DRAFT_300979</name>
</gene>
<organism evidence="1 2">
    <name type="scientific">Ascobolus immersus RN42</name>
    <dbReference type="NCBI Taxonomy" id="1160509"/>
    <lineage>
        <taxon>Eukaryota</taxon>
        <taxon>Fungi</taxon>
        <taxon>Dikarya</taxon>
        <taxon>Ascomycota</taxon>
        <taxon>Pezizomycotina</taxon>
        <taxon>Pezizomycetes</taxon>
        <taxon>Pezizales</taxon>
        <taxon>Ascobolaceae</taxon>
        <taxon>Ascobolus</taxon>
    </lineage>
</organism>
<name>A0A3N4IP80_ASCIM</name>
<dbReference type="AlphaFoldDB" id="A0A3N4IP80"/>
<accession>A0A3N4IP80</accession>
<sequence length="167" mass="17988">MHALKGPCPVIRLIVHNYKATAQNGQYTLADASESSPAAWRLAKPAPQQANRIWTQASVNVCVFQSPRRQESSDAGRKLGSALSDIRCTTVMSKADATVTPAAQISGLCTSEDRRLAVYSLCHRVSLTGLVHLNRIEAAPRRPPALVPDSDDCILRVHSTSGSTRDG</sequence>
<reference evidence="1 2" key="1">
    <citation type="journal article" date="2018" name="Nat. Ecol. Evol.">
        <title>Pezizomycetes genomes reveal the molecular basis of ectomycorrhizal truffle lifestyle.</title>
        <authorList>
            <person name="Murat C."/>
            <person name="Payen T."/>
            <person name="Noel B."/>
            <person name="Kuo A."/>
            <person name="Morin E."/>
            <person name="Chen J."/>
            <person name="Kohler A."/>
            <person name="Krizsan K."/>
            <person name="Balestrini R."/>
            <person name="Da Silva C."/>
            <person name="Montanini B."/>
            <person name="Hainaut M."/>
            <person name="Levati E."/>
            <person name="Barry K.W."/>
            <person name="Belfiori B."/>
            <person name="Cichocki N."/>
            <person name="Clum A."/>
            <person name="Dockter R.B."/>
            <person name="Fauchery L."/>
            <person name="Guy J."/>
            <person name="Iotti M."/>
            <person name="Le Tacon F."/>
            <person name="Lindquist E.A."/>
            <person name="Lipzen A."/>
            <person name="Malagnac F."/>
            <person name="Mello A."/>
            <person name="Molinier V."/>
            <person name="Miyauchi S."/>
            <person name="Poulain J."/>
            <person name="Riccioni C."/>
            <person name="Rubini A."/>
            <person name="Sitrit Y."/>
            <person name="Splivallo R."/>
            <person name="Traeger S."/>
            <person name="Wang M."/>
            <person name="Zifcakova L."/>
            <person name="Wipf D."/>
            <person name="Zambonelli A."/>
            <person name="Paolocci F."/>
            <person name="Nowrousian M."/>
            <person name="Ottonello S."/>
            <person name="Baldrian P."/>
            <person name="Spatafora J.W."/>
            <person name="Henrissat B."/>
            <person name="Nagy L.G."/>
            <person name="Aury J.M."/>
            <person name="Wincker P."/>
            <person name="Grigoriev I.V."/>
            <person name="Bonfante P."/>
            <person name="Martin F.M."/>
        </authorList>
    </citation>
    <scope>NUCLEOTIDE SEQUENCE [LARGE SCALE GENOMIC DNA]</scope>
    <source>
        <strain evidence="1 2">RN42</strain>
    </source>
</reference>
<keyword evidence="2" id="KW-1185">Reference proteome</keyword>
<dbReference type="Proteomes" id="UP000275078">
    <property type="component" value="Unassembled WGS sequence"/>
</dbReference>
<proteinExistence type="predicted"/>
<evidence type="ECO:0000313" key="1">
    <source>
        <dbReference type="EMBL" id="RPA87739.1"/>
    </source>
</evidence>
<evidence type="ECO:0000313" key="2">
    <source>
        <dbReference type="Proteomes" id="UP000275078"/>
    </source>
</evidence>
<dbReference type="EMBL" id="ML119646">
    <property type="protein sequence ID" value="RPA87739.1"/>
    <property type="molecule type" value="Genomic_DNA"/>
</dbReference>
<protein>
    <submittedName>
        <fullName evidence="1">Uncharacterized protein</fullName>
    </submittedName>
</protein>